<protein>
    <recommendedName>
        <fullName evidence="4">Glycosyltransferase</fullName>
        <ecNumber evidence="4">2.4.1.-</ecNumber>
    </recommendedName>
</protein>
<dbReference type="PANTHER" id="PTHR48049">
    <property type="entry name" value="GLYCOSYLTRANSFERASE"/>
    <property type="match status" value="1"/>
</dbReference>
<dbReference type="FunFam" id="3.40.50.2000:FF:000037">
    <property type="entry name" value="Glycosyltransferase"/>
    <property type="match status" value="1"/>
</dbReference>
<gene>
    <name evidence="5" type="ORF">URODEC1_LOCUS60614</name>
</gene>
<evidence type="ECO:0000256" key="1">
    <source>
        <dbReference type="ARBA" id="ARBA00009995"/>
    </source>
</evidence>
<evidence type="ECO:0000256" key="2">
    <source>
        <dbReference type="ARBA" id="ARBA00022679"/>
    </source>
</evidence>
<accession>A0ABC9B0C6</accession>
<dbReference type="PROSITE" id="PS00375">
    <property type="entry name" value="UDPGT"/>
    <property type="match status" value="1"/>
</dbReference>
<dbReference type="Pfam" id="PF00201">
    <property type="entry name" value="UDPGT"/>
    <property type="match status" value="1"/>
</dbReference>
<sequence>MAGRSSPSAAARPLRIVLCPWLAFGHMLPYLELAERLASRGHRVSYVSTPRNLARLPPPRHAVDLVSLPLPLVEDGAGESTNEVPYDKVDHHWRAFDGLAVPFAEFLAAACADEGRRPDWVIADTFHHWAAAAALEYKVPCAMLLPTAAMIASVWHRPEHAGGRPSSVTPGVFEEPKERPEGVLRYEWENRAHFFNNYGSGMSSAQRCSLTLRSCTITAMRSCPEWELEAFPLAARILGGKPLVPLGLLPPSPDGGRMNGSDHAATTMRWLDAQPACSVVYVALGSEVPLPVALVHEMAHGLELAGTRFLWALRKPPGVPGADVLPAGFSERTQDRGLVSMEWVPQISILAHAAMGAFLTHCGRNSLIDGLLFGHPLVMLPIFGDQGPNARAMERRKVGLQVARNEDDGSFDRHGIASTVRDVMVEGEARKAFVANARKMQGIVAGKELQERYVDEFVQILRSYLTDGGTSSTAAGTTPPAET</sequence>
<keyword evidence="6" id="KW-1185">Reference proteome</keyword>
<dbReference type="EMBL" id="OZ075134">
    <property type="protein sequence ID" value="CAL4991322.1"/>
    <property type="molecule type" value="Genomic_DNA"/>
</dbReference>
<organism evidence="5 6">
    <name type="scientific">Urochloa decumbens</name>
    <dbReference type="NCBI Taxonomy" id="240449"/>
    <lineage>
        <taxon>Eukaryota</taxon>
        <taxon>Viridiplantae</taxon>
        <taxon>Streptophyta</taxon>
        <taxon>Embryophyta</taxon>
        <taxon>Tracheophyta</taxon>
        <taxon>Spermatophyta</taxon>
        <taxon>Magnoliopsida</taxon>
        <taxon>Liliopsida</taxon>
        <taxon>Poales</taxon>
        <taxon>Poaceae</taxon>
        <taxon>PACMAD clade</taxon>
        <taxon>Panicoideae</taxon>
        <taxon>Panicodae</taxon>
        <taxon>Paniceae</taxon>
        <taxon>Melinidinae</taxon>
        <taxon>Urochloa</taxon>
    </lineage>
</organism>
<reference evidence="5" key="1">
    <citation type="submission" date="2024-10" db="EMBL/GenBank/DDBJ databases">
        <authorList>
            <person name="Ryan C."/>
        </authorList>
    </citation>
    <scope>NUCLEOTIDE SEQUENCE [LARGE SCALE GENOMIC DNA]</scope>
</reference>
<evidence type="ECO:0000256" key="3">
    <source>
        <dbReference type="RuleBase" id="RU003718"/>
    </source>
</evidence>
<proteinExistence type="inferred from homology"/>
<dbReference type="AlphaFoldDB" id="A0ABC9B0C6"/>
<dbReference type="InterPro" id="IPR002213">
    <property type="entry name" value="UDP_glucos_trans"/>
</dbReference>
<dbReference type="CDD" id="cd03784">
    <property type="entry name" value="GT1_Gtf-like"/>
    <property type="match status" value="1"/>
</dbReference>
<dbReference type="Gene3D" id="3.40.50.2000">
    <property type="entry name" value="Glycogen Phosphorylase B"/>
    <property type="match status" value="2"/>
</dbReference>
<dbReference type="GO" id="GO:0016757">
    <property type="term" value="F:glycosyltransferase activity"/>
    <property type="evidence" value="ECO:0007669"/>
    <property type="project" value="UniProtKB-KW"/>
</dbReference>
<dbReference type="PANTHER" id="PTHR48049:SF158">
    <property type="entry name" value="OS06G0216100 PROTEIN"/>
    <property type="match status" value="1"/>
</dbReference>
<name>A0ABC9B0C6_9POAL</name>
<evidence type="ECO:0000313" key="5">
    <source>
        <dbReference type="EMBL" id="CAL4991322.1"/>
    </source>
</evidence>
<dbReference type="InterPro" id="IPR035595">
    <property type="entry name" value="UDP_glycos_trans_CS"/>
</dbReference>
<dbReference type="EC" id="2.4.1.-" evidence="4"/>
<dbReference type="SUPFAM" id="SSF53756">
    <property type="entry name" value="UDP-Glycosyltransferase/glycogen phosphorylase"/>
    <property type="match status" value="1"/>
</dbReference>
<dbReference type="InterPro" id="IPR050481">
    <property type="entry name" value="UDP-glycosyltransf_plant"/>
</dbReference>
<keyword evidence="2 3" id="KW-0808">Transferase</keyword>
<dbReference type="Proteomes" id="UP001497457">
    <property type="component" value="Chromosome 24b"/>
</dbReference>
<comment type="similarity">
    <text evidence="1 3">Belongs to the UDP-glycosyltransferase family.</text>
</comment>
<keyword evidence="3" id="KW-0328">Glycosyltransferase</keyword>
<evidence type="ECO:0000256" key="4">
    <source>
        <dbReference type="RuleBase" id="RU362057"/>
    </source>
</evidence>
<evidence type="ECO:0000313" key="6">
    <source>
        <dbReference type="Proteomes" id="UP001497457"/>
    </source>
</evidence>